<dbReference type="Proteomes" id="UP000036987">
    <property type="component" value="Unassembled WGS sequence"/>
</dbReference>
<name>A0A0K9PG65_ZOSMR</name>
<gene>
    <name evidence="7" type="ORF">ZOSMA_271G00200</name>
</gene>
<dbReference type="InterPro" id="IPR044742">
    <property type="entry name" value="DEAD/DEAH_RhlB"/>
</dbReference>
<dbReference type="PROSITE" id="PS51192">
    <property type="entry name" value="HELICASE_ATP_BIND_1"/>
    <property type="match status" value="1"/>
</dbReference>
<accession>A0A0K9PG65</accession>
<dbReference type="GO" id="GO:0016787">
    <property type="term" value="F:hydrolase activity"/>
    <property type="evidence" value="ECO:0007669"/>
    <property type="project" value="UniProtKB-KW"/>
</dbReference>
<protein>
    <submittedName>
        <fullName evidence="7">DEAD-box ATP-dependent RNA helicase 50</fullName>
    </submittedName>
</protein>
<feature type="domain" description="Helicase ATP-binding" evidence="6">
    <location>
        <begin position="252"/>
        <end position="433"/>
    </location>
</feature>
<evidence type="ECO:0000256" key="1">
    <source>
        <dbReference type="ARBA" id="ARBA00022741"/>
    </source>
</evidence>
<proteinExistence type="predicted"/>
<evidence type="ECO:0000259" key="6">
    <source>
        <dbReference type="PROSITE" id="PS51192"/>
    </source>
</evidence>
<reference evidence="8" key="1">
    <citation type="journal article" date="2016" name="Nature">
        <title>The genome of the seagrass Zostera marina reveals angiosperm adaptation to the sea.</title>
        <authorList>
            <person name="Olsen J.L."/>
            <person name="Rouze P."/>
            <person name="Verhelst B."/>
            <person name="Lin Y.-C."/>
            <person name="Bayer T."/>
            <person name="Collen J."/>
            <person name="Dattolo E."/>
            <person name="De Paoli E."/>
            <person name="Dittami S."/>
            <person name="Maumus F."/>
            <person name="Michel G."/>
            <person name="Kersting A."/>
            <person name="Lauritano C."/>
            <person name="Lohaus R."/>
            <person name="Toepel M."/>
            <person name="Tonon T."/>
            <person name="Vanneste K."/>
            <person name="Amirebrahimi M."/>
            <person name="Brakel J."/>
            <person name="Bostroem C."/>
            <person name="Chovatia M."/>
            <person name="Grimwood J."/>
            <person name="Jenkins J.W."/>
            <person name="Jueterbock A."/>
            <person name="Mraz A."/>
            <person name="Stam W.T."/>
            <person name="Tice H."/>
            <person name="Bornberg-Bauer E."/>
            <person name="Green P.J."/>
            <person name="Pearson G.A."/>
            <person name="Procaccini G."/>
            <person name="Duarte C.M."/>
            <person name="Schmutz J."/>
            <person name="Reusch T.B.H."/>
            <person name="Van de Peer Y."/>
        </authorList>
    </citation>
    <scope>NUCLEOTIDE SEQUENCE [LARGE SCALE GENOMIC DNA]</scope>
    <source>
        <strain evidence="8">cv. Finnish</strain>
    </source>
</reference>
<feature type="compositionally biased region" description="Low complexity" evidence="5">
    <location>
        <begin position="108"/>
        <end position="118"/>
    </location>
</feature>
<organism evidence="7 8">
    <name type="scientific">Zostera marina</name>
    <name type="common">Eelgrass</name>
    <dbReference type="NCBI Taxonomy" id="29655"/>
    <lineage>
        <taxon>Eukaryota</taxon>
        <taxon>Viridiplantae</taxon>
        <taxon>Streptophyta</taxon>
        <taxon>Embryophyta</taxon>
        <taxon>Tracheophyta</taxon>
        <taxon>Spermatophyta</taxon>
        <taxon>Magnoliopsida</taxon>
        <taxon>Liliopsida</taxon>
        <taxon>Zosteraceae</taxon>
        <taxon>Zostera</taxon>
    </lineage>
</organism>
<keyword evidence="4" id="KW-0067">ATP-binding</keyword>
<keyword evidence="8" id="KW-1185">Reference proteome</keyword>
<evidence type="ECO:0000256" key="5">
    <source>
        <dbReference type="SAM" id="MobiDB-lite"/>
    </source>
</evidence>
<dbReference type="GO" id="GO:0004386">
    <property type="term" value="F:helicase activity"/>
    <property type="evidence" value="ECO:0007669"/>
    <property type="project" value="UniProtKB-KW"/>
</dbReference>
<dbReference type="SMART" id="SM00487">
    <property type="entry name" value="DEXDc"/>
    <property type="match status" value="1"/>
</dbReference>
<keyword evidence="3 7" id="KW-0347">Helicase</keyword>
<dbReference type="InterPro" id="IPR027417">
    <property type="entry name" value="P-loop_NTPase"/>
</dbReference>
<evidence type="ECO:0000256" key="2">
    <source>
        <dbReference type="ARBA" id="ARBA00022801"/>
    </source>
</evidence>
<dbReference type="Gene3D" id="3.40.50.300">
    <property type="entry name" value="P-loop containing nucleotide triphosphate hydrolases"/>
    <property type="match status" value="1"/>
</dbReference>
<dbReference type="EMBL" id="LFYR01000918">
    <property type="protein sequence ID" value="KMZ67222.1"/>
    <property type="molecule type" value="Genomic_DNA"/>
</dbReference>
<sequence length="521" mass="57727">MELYTVRSGASSDGGINDDYNRILLETSDAYRLVNDQTGENFIVWGDSNVDGTKDFSQPLPTQNPNRNPPSPSERPSGVTKSRLEAVIGGFGKLKAQKIRALVKSSRKSSSSSSLSSSDNRYKKKKSKQNYHDDDVVDQTSNDSNFLHVIAKKSPPPSRTRLSDTPKVSTQNHPTRGWGSSASAPYVGVTDSVGFSKHQQLQPRQHKKINENEDDSFFSRRSFIESGSSDYMVHALLSLQFIRPSNIQAMSYSTFLQGKSCIVPDQSGSGKTLAYLCLIIQCLREQELIGTGKSSPKNPRVVVLVSTAELANQVLSNCRSISKYGVPFRSMVATGGFRQKTQLESLQQELDILIATSGRFLYLLKEGFVELSNLKSVVLDEVDILFGDEEFDAVLKSLINSASMATQYLFVTATLPVDIYNKLVEVFPDCDVLMGPGMHRISSGLEEVFVDCSGDGEDKNPDTAFLNKKGALLQLIEQSPVFKTIVFCNKIEICRKIENILKRVEKVHRIRALPFHSALEQ</sequence>
<dbReference type="STRING" id="29655.A0A0K9PG65"/>
<evidence type="ECO:0000313" key="7">
    <source>
        <dbReference type="EMBL" id="KMZ67222.1"/>
    </source>
</evidence>
<dbReference type="Pfam" id="PF00270">
    <property type="entry name" value="DEAD"/>
    <property type="match status" value="1"/>
</dbReference>
<feature type="region of interest" description="Disordered" evidence="5">
    <location>
        <begin position="102"/>
        <end position="182"/>
    </location>
</feature>
<dbReference type="PANTHER" id="PTHR47960">
    <property type="entry name" value="DEAD-BOX ATP-DEPENDENT RNA HELICASE 50"/>
    <property type="match status" value="1"/>
</dbReference>
<keyword evidence="1" id="KW-0547">Nucleotide-binding</keyword>
<dbReference type="SUPFAM" id="SSF52540">
    <property type="entry name" value="P-loop containing nucleoside triphosphate hydrolases"/>
    <property type="match status" value="1"/>
</dbReference>
<comment type="caution">
    <text evidence="7">The sequence shown here is derived from an EMBL/GenBank/DDBJ whole genome shotgun (WGS) entry which is preliminary data.</text>
</comment>
<evidence type="ECO:0000313" key="8">
    <source>
        <dbReference type="Proteomes" id="UP000036987"/>
    </source>
</evidence>
<feature type="region of interest" description="Disordered" evidence="5">
    <location>
        <begin position="53"/>
        <end position="80"/>
    </location>
</feature>
<dbReference type="AlphaFoldDB" id="A0A0K9PG65"/>
<dbReference type="InterPro" id="IPR011545">
    <property type="entry name" value="DEAD/DEAH_box_helicase_dom"/>
</dbReference>
<dbReference type="CDD" id="cd00268">
    <property type="entry name" value="DEADc"/>
    <property type="match status" value="1"/>
</dbReference>
<dbReference type="OrthoDB" id="10256233at2759"/>
<dbReference type="GO" id="GO:0003729">
    <property type="term" value="F:mRNA binding"/>
    <property type="evidence" value="ECO:0000318"/>
    <property type="project" value="GO_Central"/>
</dbReference>
<evidence type="ECO:0000256" key="3">
    <source>
        <dbReference type="ARBA" id="ARBA00022806"/>
    </source>
</evidence>
<dbReference type="InterPro" id="IPR014001">
    <property type="entry name" value="Helicase_ATP-bd"/>
</dbReference>
<feature type="compositionally biased region" description="Polar residues" evidence="5">
    <location>
        <begin position="166"/>
        <end position="182"/>
    </location>
</feature>
<dbReference type="GO" id="GO:0005524">
    <property type="term" value="F:ATP binding"/>
    <property type="evidence" value="ECO:0007669"/>
    <property type="project" value="UniProtKB-KW"/>
</dbReference>
<evidence type="ECO:0000256" key="4">
    <source>
        <dbReference type="ARBA" id="ARBA00022840"/>
    </source>
</evidence>
<keyword evidence="2" id="KW-0378">Hydrolase</keyword>